<comment type="caution">
    <text evidence="3">The sequence shown here is derived from an EMBL/GenBank/DDBJ whole genome shotgun (WGS) entry which is preliminary data.</text>
</comment>
<evidence type="ECO:0000313" key="4">
    <source>
        <dbReference type="Proteomes" id="UP001153269"/>
    </source>
</evidence>
<keyword evidence="4" id="KW-1185">Reference proteome</keyword>
<dbReference type="InterPro" id="IPR026505">
    <property type="entry name" value="Solute_c_fam_35_mem_F3/F4"/>
</dbReference>
<name>A0A9N7VQQ0_PLEPL</name>
<reference evidence="3" key="1">
    <citation type="submission" date="2020-03" db="EMBL/GenBank/DDBJ databases">
        <authorList>
            <person name="Weist P."/>
        </authorList>
    </citation>
    <scope>NUCLEOTIDE SEQUENCE</scope>
</reference>
<dbReference type="PANTHER" id="PTHR19346">
    <property type="entry name" value="SUGAR PHOSPHATE TRANSPORTER DOMAIN-CONTAINING PROTEIN"/>
    <property type="match status" value="1"/>
</dbReference>
<feature type="transmembrane region" description="Helical" evidence="2">
    <location>
        <begin position="21"/>
        <end position="38"/>
    </location>
</feature>
<proteinExistence type="predicted"/>
<dbReference type="Proteomes" id="UP001153269">
    <property type="component" value="Unassembled WGS sequence"/>
</dbReference>
<evidence type="ECO:0000256" key="1">
    <source>
        <dbReference type="SAM" id="MobiDB-lite"/>
    </source>
</evidence>
<protein>
    <submittedName>
        <fullName evidence="3">Uncharacterized protein</fullName>
    </submittedName>
</protein>
<dbReference type="EMBL" id="CADEAL010004304">
    <property type="protein sequence ID" value="CAB1456606.1"/>
    <property type="molecule type" value="Genomic_DNA"/>
</dbReference>
<evidence type="ECO:0000256" key="2">
    <source>
        <dbReference type="SAM" id="Phobius"/>
    </source>
</evidence>
<evidence type="ECO:0000313" key="3">
    <source>
        <dbReference type="EMBL" id="CAB1456606.1"/>
    </source>
</evidence>
<dbReference type="PANTHER" id="PTHR19346:SF3">
    <property type="entry name" value="SOLUTE CARRIER FAMILY 35 MEMBER F3"/>
    <property type="match status" value="1"/>
</dbReference>
<keyword evidence="2" id="KW-1133">Transmembrane helix</keyword>
<dbReference type="SUPFAM" id="SSF103481">
    <property type="entry name" value="Multidrug resistance efflux transporter EmrE"/>
    <property type="match status" value="1"/>
</dbReference>
<organism evidence="3 4">
    <name type="scientific">Pleuronectes platessa</name>
    <name type="common">European plaice</name>
    <dbReference type="NCBI Taxonomy" id="8262"/>
    <lineage>
        <taxon>Eukaryota</taxon>
        <taxon>Metazoa</taxon>
        <taxon>Chordata</taxon>
        <taxon>Craniata</taxon>
        <taxon>Vertebrata</taxon>
        <taxon>Euteleostomi</taxon>
        <taxon>Actinopterygii</taxon>
        <taxon>Neopterygii</taxon>
        <taxon>Teleostei</taxon>
        <taxon>Neoteleostei</taxon>
        <taxon>Acanthomorphata</taxon>
        <taxon>Carangaria</taxon>
        <taxon>Pleuronectiformes</taxon>
        <taxon>Pleuronectoidei</taxon>
        <taxon>Pleuronectidae</taxon>
        <taxon>Pleuronectes</taxon>
    </lineage>
</organism>
<feature type="region of interest" description="Disordered" evidence="1">
    <location>
        <begin position="81"/>
        <end position="100"/>
    </location>
</feature>
<dbReference type="InterPro" id="IPR037185">
    <property type="entry name" value="EmrE-like"/>
</dbReference>
<keyword evidence="2" id="KW-0812">Transmembrane</keyword>
<feature type="transmembrane region" description="Helical" evidence="2">
    <location>
        <begin position="50"/>
        <end position="69"/>
    </location>
</feature>
<keyword evidence="2" id="KW-0472">Membrane</keyword>
<dbReference type="AlphaFoldDB" id="A0A9N7VQQ0"/>
<gene>
    <name evidence="3" type="ORF">PLEPLA_LOCUS44391</name>
</gene>
<accession>A0A9N7VQQ0</accession>
<sequence length="100" mass="11331">MCCVSAQGVQQVFRGRRADPFTKVAPFGLLWILTNYLYLQALRKINTTDASALFCCNKAFVFLLSWIVLRDRFMGVRGLNSRSVSADTHRSALQFGHDRS</sequence>